<reference evidence="8" key="3">
    <citation type="submission" date="2020-02" db="EMBL/GenBank/DDBJ databases">
        <authorList>
            <person name="Sarangi A.N."/>
            <person name="Ghosh S."/>
            <person name="Mukherjee M."/>
            <person name="Tripathy S."/>
        </authorList>
    </citation>
    <scope>NUCLEOTIDE SEQUENCE</scope>
    <source>
        <strain evidence="8">BDU141951</strain>
    </source>
</reference>
<evidence type="ECO:0000256" key="3">
    <source>
        <dbReference type="ARBA" id="ARBA00013079"/>
    </source>
</evidence>
<dbReference type="GO" id="GO:0018822">
    <property type="term" value="F:nitrile hydratase activity"/>
    <property type="evidence" value="ECO:0007669"/>
    <property type="project" value="UniProtKB-EC"/>
</dbReference>
<feature type="domain" description="Nitrile hydratase beta subunit" evidence="6">
    <location>
        <begin position="149"/>
        <end position="246"/>
    </location>
</feature>
<evidence type="ECO:0000256" key="4">
    <source>
        <dbReference type="ARBA" id="ARBA00023239"/>
    </source>
</evidence>
<reference evidence="8" key="1">
    <citation type="submission" date="2014-11" db="EMBL/GenBank/DDBJ databases">
        <authorList>
            <person name="Malar M.C."/>
            <person name="Sen D."/>
            <person name="Tripathy S."/>
        </authorList>
    </citation>
    <scope>NUCLEOTIDE SEQUENCE</scope>
    <source>
        <strain evidence="8">BDU141951</strain>
    </source>
</reference>
<evidence type="ECO:0000259" key="7">
    <source>
        <dbReference type="Pfam" id="PF21006"/>
    </source>
</evidence>
<evidence type="ECO:0000259" key="6">
    <source>
        <dbReference type="Pfam" id="PF02211"/>
    </source>
</evidence>
<comment type="caution">
    <text evidence="8">The sequence shown here is derived from an EMBL/GenBank/DDBJ whole genome shotgun (WGS) entry which is preliminary data.</text>
</comment>
<proteinExistence type="inferred from homology"/>
<dbReference type="GO" id="GO:0046914">
    <property type="term" value="F:transition metal ion binding"/>
    <property type="evidence" value="ECO:0007669"/>
    <property type="project" value="InterPro"/>
</dbReference>
<sequence length="248" mass="27951">MKLQHNLGGLEGLDPVNTETQVFVEPWEQRIFGIHTAMMALSNHLGDSLPDYAIEEVPTEFKSFWTWGHLRMGAEGMHPFDYFRLRYYEKWLGGISGFFVSEGYITQEELDARTAAFLEDSEQAAAPLPTGGDPAIDAQVLKYLQKGDSPKRPLPAPPKFSVGDRVRVKNVSPGEHSRLPGHLKGHTAEVVLVYEGAFTYFFKTEDGIGVPMPVYSLAFKNEEIWPESLTEPNSLYYNDIFEVYLEAV</sequence>
<comment type="function">
    <text evidence="1">NHase catalyzes the hydration of various nitrile compounds to the corresponding amides.</text>
</comment>
<feature type="domain" description="Nitrile hydratase beta subunit-like N-terminal" evidence="7">
    <location>
        <begin position="1"/>
        <end position="126"/>
    </location>
</feature>
<gene>
    <name evidence="8" type="primary">nthB</name>
    <name evidence="8" type="ORF">QQ91_021660</name>
</gene>
<dbReference type="SUPFAM" id="SSF50090">
    <property type="entry name" value="Electron transport accessory proteins"/>
    <property type="match status" value="1"/>
</dbReference>
<dbReference type="NCBIfam" id="TIGR03888">
    <property type="entry name" value="nitrile_beta"/>
    <property type="match status" value="1"/>
</dbReference>
<dbReference type="Gene3D" id="1.10.472.20">
    <property type="entry name" value="Nitrile hydratase, beta subunit"/>
    <property type="match status" value="1"/>
</dbReference>
<protein>
    <recommendedName>
        <fullName evidence="3">nitrile hydratase</fullName>
        <ecNumber evidence="3">4.2.1.84</ecNumber>
    </recommendedName>
</protein>
<evidence type="ECO:0000256" key="5">
    <source>
        <dbReference type="ARBA" id="ARBA00044877"/>
    </source>
</evidence>
<reference evidence="8" key="2">
    <citation type="journal article" date="2015" name="Genome Announc.">
        <title>Draft Genome Sequence of Filamentous Marine Cyanobacterium Lyngbya confervoides Strain BDU141951.</title>
        <authorList>
            <person name="Chandrababunaidu M.M."/>
            <person name="Sen D."/>
            <person name="Tripathy S."/>
        </authorList>
    </citation>
    <scope>NUCLEOTIDE SEQUENCE</scope>
    <source>
        <strain evidence="8">BDU141951</strain>
    </source>
</reference>
<keyword evidence="4 8" id="KW-0456">Lyase</keyword>
<dbReference type="InterPro" id="IPR024690">
    <property type="entry name" value="CN_hydtase_beta_dom_C"/>
</dbReference>
<name>A0A0C1YAI5_9CYAN</name>
<dbReference type="InterPro" id="IPR049054">
    <property type="entry name" value="CN_hydtase_beta-like_N"/>
</dbReference>
<dbReference type="Gene3D" id="2.30.30.50">
    <property type="match status" value="1"/>
</dbReference>
<comment type="similarity">
    <text evidence="2">Belongs to the nitrile hydratase subunit beta family.</text>
</comment>
<dbReference type="Pfam" id="PF21006">
    <property type="entry name" value="NHase_beta_N"/>
    <property type="match status" value="1"/>
</dbReference>
<organism evidence="8">
    <name type="scientific">Lyngbya confervoides BDU141951</name>
    <dbReference type="NCBI Taxonomy" id="1574623"/>
    <lineage>
        <taxon>Bacteria</taxon>
        <taxon>Bacillati</taxon>
        <taxon>Cyanobacteriota</taxon>
        <taxon>Cyanophyceae</taxon>
        <taxon>Oscillatoriophycideae</taxon>
        <taxon>Oscillatoriales</taxon>
        <taxon>Microcoleaceae</taxon>
        <taxon>Lyngbya</taxon>
    </lineage>
</organism>
<accession>A0A0C1YAI5</accession>
<dbReference type="EC" id="4.2.1.84" evidence="3"/>
<dbReference type="Pfam" id="PF02211">
    <property type="entry name" value="NHase_beta_C"/>
    <property type="match status" value="1"/>
</dbReference>
<dbReference type="AlphaFoldDB" id="A0A0C1YAI5"/>
<dbReference type="InterPro" id="IPR003168">
    <property type="entry name" value="Nitrile_hydratase_bsu"/>
</dbReference>
<comment type="catalytic activity">
    <reaction evidence="5">
        <text>an aliphatic primary amide = an aliphatic nitrile + H2O</text>
        <dbReference type="Rhea" id="RHEA:12673"/>
        <dbReference type="ChEBI" id="CHEBI:15377"/>
        <dbReference type="ChEBI" id="CHEBI:65285"/>
        <dbReference type="ChEBI" id="CHEBI:80291"/>
        <dbReference type="EC" id="4.2.1.84"/>
    </reaction>
</comment>
<dbReference type="InterPro" id="IPR008990">
    <property type="entry name" value="Elect_transpt_acc-like_dom_sf"/>
</dbReference>
<evidence type="ECO:0000256" key="1">
    <source>
        <dbReference type="ARBA" id="ARBA00004042"/>
    </source>
</evidence>
<evidence type="ECO:0000256" key="2">
    <source>
        <dbReference type="ARBA" id="ARBA00009098"/>
    </source>
</evidence>
<dbReference type="EMBL" id="JTHE02000003">
    <property type="protein sequence ID" value="NEV69707.1"/>
    <property type="molecule type" value="Genomic_DNA"/>
</dbReference>
<dbReference type="InterPro" id="IPR042262">
    <property type="entry name" value="CN_hydtase_beta_C"/>
</dbReference>
<evidence type="ECO:0000313" key="8">
    <source>
        <dbReference type="EMBL" id="NEV69707.1"/>
    </source>
</evidence>